<evidence type="ECO:0008006" key="5">
    <source>
        <dbReference type="Google" id="ProtNLM"/>
    </source>
</evidence>
<dbReference type="GO" id="GO:0099402">
    <property type="term" value="P:plant organ development"/>
    <property type="evidence" value="ECO:0007669"/>
    <property type="project" value="UniProtKB-ARBA"/>
</dbReference>
<dbReference type="Proteomes" id="UP000886885">
    <property type="component" value="Chromosome 17A"/>
</dbReference>
<organism evidence="3 4">
    <name type="scientific">Populus tomentosa</name>
    <name type="common">Chinese white poplar</name>
    <dbReference type="NCBI Taxonomy" id="118781"/>
    <lineage>
        <taxon>Eukaryota</taxon>
        <taxon>Viridiplantae</taxon>
        <taxon>Streptophyta</taxon>
        <taxon>Embryophyta</taxon>
        <taxon>Tracheophyta</taxon>
        <taxon>Spermatophyta</taxon>
        <taxon>Magnoliopsida</taxon>
        <taxon>eudicotyledons</taxon>
        <taxon>Gunneridae</taxon>
        <taxon>Pentapetalae</taxon>
        <taxon>rosids</taxon>
        <taxon>fabids</taxon>
        <taxon>Malpighiales</taxon>
        <taxon>Salicaceae</taxon>
        <taxon>Saliceae</taxon>
        <taxon>Populus</taxon>
    </lineage>
</organism>
<dbReference type="PANTHER" id="PTHR47926:SF416">
    <property type="entry name" value="(WILD MALAYSIAN BANANA) HYPOTHETICAL PROTEIN"/>
    <property type="match status" value="1"/>
</dbReference>
<evidence type="ECO:0000313" key="4">
    <source>
        <dbReference type="Proteomes" id="UP000886885"/>
    </source>
</evidence>
<evidence type="ECO:0000256" key="1">
    <source>
        <dbReference type="ARBA" id="ARBA00022737"/>
    </source>
</evidence>
<gene>
    <name evidence="3" type="ORF">POTOM_054281</name>
</gene>
<comment type="caution">
    <text evidence="3">The sequence shown here is derived from an EMBL/GenBank/DDBJ whole genome shotgun (WGS) entry which is preliminary data.</text>
</comment>
<dbReference type="InterPro" id="IPR046960">
    <property type="entry name" value="PPR_At4g14850-like_plant"/>
</dbReference>
<evidence type="ECO:0000256" key="2">
    <source>
        <dbReference type="PROSITE-ProRule" id="PRU00708"/>
    </source>
</evidence>
<proteinExistence type="predicted"/>
<dbReference type="InterPro" id="IPR002885">
    <property type="entry name" value="PPR_rpt"/>
</dbReference>
<dbReference type="NCBIfam" id="TIGR00756">
    <property type="entry name" value="PPR"/>
    <property type="match status" value="3"/>
</dbReference>
<dbReference type="InterPro" id="IPR046848">
    <property type="entry name" value="E_motif"/>
</dbReference>
<protein>
    <recommendedName>
        <fullName evidence="5">Pentatricopeptide repeat-containing protein</fullName>
    </recommendedName>
</protein>
<dbReference type="PROSITE" id="PS51375">
    <property type="entry name" value="PPR"/>
    <property type="match status" value="2"/>
</dbReference>
<dbReference type="GO" id="GO:0009451">
    <property type="term" value="P:RNA modification"/>
    <property type="evidence" value="ECO:0007669"/>
    <property type="project" value="InterPro"/>
</dbReference>
<name>A0A8X7Y6T8_POPTO</name>
<dbReference type="EMBL" id="JAAWWB010000033">
    <property type="protein sequence ID" value="KAG6743327.1"/>
    <property type="molecule type" value="Genomic_DNA"/>
</dbReference>
<dbReference type="Pfam" id="PF20431">
    <property type="entry name" value="E_motif"/>
    <property type="match status" value="1"/>
</dbReference>
<feature type="repeat" description="PPR" evidence="2">
    <location>
        <begin position="76"/>
        <end position="110"/>
    </location>
</feature>
<dbReference type="FunFam" id="1.25.40.10:FF:000158">
    <property type="entry name" value="pentatricopeptide repeat-containing protein At2g33680"/>
    <property type="match status" value="1"/>
</dbReference>
<dbReference type="OrthoDB" id="185373at2759"/>
<evidence type="ECO:0000313" key="3">
    <source>
        <dbReference type="EMBL" id="KAG6743327.1"/>
    </source>
</evidence>
<feature type="repeat" description="PPR" evidence="2">
    <location>
        <begin position="210"/>
        <end position="244"/>
    </location>
</feature>
<dbReference type="Pfam" id="PF13041">
    <property type="entry name" value="PPR_2"/>
    <property type="match status" value="2"/>
</dbReference>
<sequence length="402" mass="45160">MSASKYLKASKKTISLLDQKGLTISQLKQIQSHLTVTATLKDPYAAAKIISLHAHSNAKSSLFYAERLFLCLQNKSTFIWNTMMQAFVEKNEPIRAFSLYKHMLESNYLPNNFTFSFVIRACIDVFNLQMGLCFHGQVSGFRLNRASIVGALTACAFLGALDQGRWIHAYVKRHHMSLDRMLGTALIDMYSKCGCIEMACSVFDEMDDRDVYAFTCLISGLANHDKSEAAIDLFNRMQDEGVLPNEVTFVDLLGRAGKIEEAKKVVREMPLHPDSYALGALLDACRVHGDVQLGEEMVDSLAQRCLDHGGVHVLLSNMYASADKWEDVSKVRKKMEDKNIRKLPGCSSIEVNGTVCEFVTGDRSYALEEDIMFLLFGIDKQLKSLFPDDDEHYNVTMEQVPS</sequence>
<keyword evidence="1" id="KW-0677">Repeat</keyword>
<dbReference type="AlphaFoldDB" id="A0A8X7Y6T8"/>
<accession>A0A8X7Y6T8</accession>
<reference evidence="3" key="1">
    <citation type="journal article" date="2020" name="bioRxiv">
        <title>Hybrid origin of Populus tomentosa Carr. identified through genome sequencing and phylogenomic analysis.</title>
        <authorList>
            <person name="An X."/>
            <person name="Gao K."/>
            <person name="Chen Z."/>
            <person name="Li J."/>
            <person name="Yang X."/>
            <person name="Yang X."/>
            <person name="Zhou J."/>
            <person name="Guo T."/>
            <person name="Zhao T."/>
            <person name="Huang S."/>
            <person name="Miao D."/>
            <person name="Khan W.U."/>
            <person name="Rao P."/>
            <person name="Ye M."/>
            <person name="Lei B."/>
            <person name="Liao W."/>
            <person name="Wang J."/>
            <person name="Ji L."/>
            <person name="Li Y."/>
            <person name="Guo B."/>
            <person name="Mustafa N.S."/>
            <person name="Li S."/>
            <person name="Yun Q."/>
            <person name="Keller S.R."/>
            <person name="Mao J."/>
            <person name="Zhang R."/>
            <person name="Strauss S.H."/>
        </authorList>
    </citation>
    <scope>NUCLEOTIDE SEQUENCE</scope>
    <source>
        <strain evidence="3">GM15</strain>
        <tissue evidence="3">Leaf</tissue>
    </source>
</reference>
<dbReference type="GO" id="GO:0003723">
    <property type="term" value="F:RNA binding"/>
    <property type="evidence" value="ECO:0007669"/>
    <property type="project" value="InterPro"/>
</dbReference>
<dbReference type="PANTHER" id="PTHR47926">
    <property type="entry name" value="PENTATRICOPEPTIDE REPEAT-CONTAINING PROTEIN"/>
    <property type="match status" value="1"/>
</dbReference>
<keyword evidence="4" id="KW-1185">Reference proteome</keyword>